<feature type="compositionally biased region" description="Low complexity" evidence="1">
    <location>
        <begin position="172"/>
        <end position="181"/>
    </location>
</feature>
<evidence type="ECO:0000313" key="2">
    <source>
        <dbReference type="EMBL" id="KAJ8429691.1"/>
    </source>
</evidence>
<dbReference type="OrthoDB" id="427480at2759"/>
<dbReference type="AlphaFoldDB" id="A0A9Q1Q632"/>
<organism evidence="2 3">
    <name type="scientific">Carnegiea gigantea</name>
    <dbReference type="NCBI Taxonomy" id="171969"/>
    <lineage>
        <taxon>Eukaryota</taxon>
        <taxon>Viridiplantae</taxon>
        <taxon>Streptophyta</taxon>
        <taxon>Embryophyta</taxon>
        <taxon>Tracheophyta</taxon>
        <taxon>Spermatophyta</taxon>
        <taxon>Magnoliopsida</taxon>
        <taxon>eudicotyledons</taxon>
        <taxon>Gunneridae</taxon>
        <taxon>Pentapetalae</taxon>
        <taxon>Caryophyllales</taxon>
        <taxon>Cactineae</taxon>
        <taxon>Cactaceae</taxon>
        <taxon>Cactoideae</taxon>
        <taxon>Echinocereeae</taxon>
        <taxon>Carnegiea</taxon>
    </lineage>
</organism>
<evidence type="ECO:0000313" key="3">
    <source>
        <dbReference type="Proteomes" id="UP001153076"/>
    </source>
</evidence>
<keyword evidence="3" id="KW-1185">Reference proteome</keyword>
<comment type="caution">
    <text evidence="2">The sequence shown here is derived from an EMBL/GenBank/DDBJ whole genome shotgun (WGS) entry which is preliminary data.</text>
</comment>
<accession>A0A9Q1Q632</accession>
<dbReference type="EMBL" id="JAKOGI010000869">
    <property type="protein sequence ID" value="KAJ8429691.1"/>
    <property type="molecule type" value="Genomic_DNA"/>
</dbReference>
<protein>
    <submittedName>
        <fullName evidence="2">Uncharacterized protein</fullName>
    </submittedName>
</protein>
<name>A0A9Q1Q632_9CARY</name>
<dbReference type="Proteomes" id="UP001153076">
    <property type="component" value="Unassembled WGS sequence"/>
</dbReference>
<feature type="region of interest" description="Disordered" evidence="1">
    <location>
        <begin position="140"/>
        <end position="204"/>
    </location>
</feature>
<proteinExistence type="predicted"/>
<evidence type="ECO:0000256" key="1">
    <source>
        <dbReference type="SAM" id="MobiDB-lite"/>
    </source>
</evidence>
<reference evidence="2" key="1">
    <citation type="submission" date="2022-04" db="EMBL/GenBank/DDBJ databases">
        <title>Carnegiea gigantea Genome sequencing and assembly v2.</title>
        <authorList>
            <person name="Copetti D."/>
            <person name="Sanderson M.J."/>
            <person name="Burquez A."/>
            <person name="Wojciechowski M.F."/>
        </authorList>
    </citation>
    <scope>NUCLEOTIDE SEQUENCE</scope>
    <source>
        <strain evidence="2">SGP5-SGP5p</strain>
        <tissue evidence="2">Aerial part</tissue>
    </source>
</reference>
<sequence length="263" mass="28752">MVVQQGEVDGGAETAKRMISAWQNPIHNKSGKELQMTMRIQGNEKEGEKPLFLSLSPALSLPANTTLLVTADNHLCLVPRFLLHLLPSPETTNETPKMPPLTGLSHLLPHTTPSDHHLPLLRRSSSSSSLMLVSPNLGAVRSRGSENSLRNRAKRKNRIIRAVETSTGPLETSTSNSSSSSQFEKLNGPSKSLPSARRGVSSGVGDVSKEIKRVRAQMEENEQLAILMRGLRGQNLTDSQFADDNIQLRLVEVCCLYLCISLS</sequence>
<gene>
    <name evidence="2" type="ORF">Cgig2_004490</name>
</gene>